<dbReference type="SUPFAM" id="SSF103473">
    <property type="entry name" value="MFS general substrate transporter"/>
    <property type="match status" value="1"/>
</dbReference>
<keyword evidence="1" id="KW-1133">Transmembrane helix</keyword>
<protein>
    <submittedName>
        <fullName evidence="3">Uncharacterized protein</fullName>
    </submittedName>
</protein>
<evidence type="ECO:0000313" key="3">
    <source>
        <dbReference type="EMBL" id="TFB89493.1"/>
    </source>
</evidence>
<comment type="caution">
    <text evidence="3">The sequence shown here is derived from an EMBL/GenBank/DDBJ whole genome shotgun (WGS) entry which is preliminary data.</text>
</comment>
<keyword evidence="1" id="KW-0812">Transmembrane</keyword>
<evidence type="ECO:0000313" key="5">
    <source>
        <dbReference type="Proteomes" id="UP000297963"/>
    </source>
</evidence>
<reference evidence="3 5" key="2">
    <citation type="submission" date="2019-03" db="EMBL/GenBank/DDBJ databases">
        <title>Genomics of glacier-inhabiting Cryobacterium strains.</title>
        <authorList>
            <person name="Liu Q."/>
            <person name="Xin Y.-H."/>
        </authorList>
    </citation>
    <scope>NUCLEOTIDE SEQUENCE [LARGE SCALE GENOMIC DNA]</scope>
    <source>
        <strain evidence="3 5">Hh34</strain>
    </source>
</reference>
<dbReference type="Proteomes" id="UP000297963">
    <property type="component" value="Unassembled WGS sequence"/>
</dbReference>
<keyword evidence="4" id="KW-1185">Reference proteome</keyword>
<evidence type="ECO:0000313" key="4">
    <source>
        <dbReference type="Proteomes" id="UP000199681"/>
    </source>
</evidence>
<dbReference type="AlphaFoldDB" id="A0A1I2ZIL0"/>
<dbReference type="Proteomes" id="UP000199681">
    <property type="component" value="Unassembled WGS sequence"/>
</dbReference>
<reference evidence="2 4" key="1">
    <citation type="submission" date="2016-10" db="EMBL/GenBank/DDBJ databases">
        <authorList>
            <person name="Varghese N."/>
            <person name="Submissions S."/>
        </authorList>
    </citation>
    <scope>NUCLEOTIDE SEQUENCE [LARGE SCALE GENOMIC DNA]</scope>
    <source>
        <strain evidence="2 4">GMCC 1.11211</strain>
    </source>
</reference>
<accession>A0A1I2ZIL0</accession>
<evidence type="ECO:0000256" key="1">
    <source>
        <dbReference type="SAM" id="Phobius"/>
    </source>
</evidence>
<feature type="transmembrane region" description="Helical" evidence="1">
    <location>
        <begin position="48"/>
        <end position="74"/>
    </location>
</feature>
<proteinExistence type="predicted"/>
<dbReference type="STRING" id="995038.SAMN05216274_10470"/>
<name>A0A1I2ZIL0_9MICO</name>
<gene>
    <name evidence="3" type="ORF">E3O11_00320</name>
    <name evidence="2" type="ORF">SAMN05216274_10470</name>
</gene>
<feature type="transmembrane region" description="Helical" evidence="1">
    <location>
        <begin position="86"/>
        <end position="111"/>
    </location>
</feature>
<keyword evidence="1" id="KW-0472">Membrane</keyword>
<evidence type="ECO:0000313" key="2">
    <source>
        <dbReference type="EMBL" id="SFH37653.1"/>
    </source>
</evidence>
<dbReference type="InterPro" id="IPR036259">
    <property type="entry name" value="MFS_trans_sf"/>
</dbReference>
<sequence length="164" mass="16842">MMVHRYWRIALVAPVIGFLLGAAVVGVMSLGSNPQARAGQTIEGVVRAILGFGAVGLVVSIAALVGGVVLVGGLDRHLAKSSGARTALASLGAAGGVLILGIVFATVQGIIGAGWAYLIITFTVALAIAAGIAAAFLVHRAERRSERTRPERLEHPLPSAWVDF</sequence>
<dbReference type="EMBL" id="SOFE01000001">
    <property type="protein sequence ID" value="TFB89493.1"/>
    <property type="molecule type" value="Genomic_DNA"/>
</dbReference>
<feature type="transmembrane region" description="Helical" evidence="1">
    <location>
        <begin position="117"/>
        <end position="138"/>
    </location>
</feature>
<dbReference type="EMBL" id="FOPW01000004">
    <property type="protein sequence ID" value="SFH37653.1"/>
    <property type="molecule type" value="Genomic_DNA"/>
</dbReference>
<dbReference type="RefSeq" id="WP_092448786.1">
    <property type="nucleotide sequence ID" value="NZ_BKAC01000002.1"/>
</dbReference>
<organism evidence="3 5">
    <name type="scientific">Cryobacterium levicorallinum</name>
    <dbReference type="NCBI Taxonomy" id="995038"/>
    <lineage>
        <taxon>Bacteria</taxon>
        <taxon>Bacillati</taxon>
        <taxon>Actinomycetota</taxon>
        <taxon>Actinomycetes</taxon>
        <taxon>Micrococcales</taxon>
        <taxon>Microbacteriaceae</taxon>
        <taxon>Cryobacterium</taxon>
    </lineage>
</organism>